<dbReference type="STRING" id="96773.Tchl_0738"/>
<evidence type="ECO:0000313" key="7">
    <source>
        <dbReference type="Proteomes" id="UP000185739"/>
    </source>
</evidence>
<dbReference type="OrthoDB" id="9780358at2"/>
<gene>
    <name evidence="6" type="ORF">Tchl_0738</name>
</gene>
<dbReference type="EMBL" id="CP018839">
    <property type="protein sequence ID" value="APR03602.1"/>
    <property type="molecule type" value="Genomic_DNA"/>
</dbReference>
<dbReference type="Pfam" id="PF03176">
    <property type="entry name" value="MMPL"/>
    <property type="match status" value="1"/>
</dbReference>
<comment type="subcellular location">
    <subcellularLocation>
        <location evidence="1">Cell membrane</location>
        <topology evidence="1">Multi-pass membrane protein</topology>
    </subcellularLocation>
</comment>
<evidence type="ECO:0000313" key="6">
    <source>
        <dbReference type="EMBL" id="APR03602.1"/>
    </source>
</evidence>
<dbReference type="Proteomes" id="UP000185739">
    <property type="component" value="Chromosome"/>
</dbReference>
<evidence type="ECO:0000256" key="5">
    <source>
        <dbReference type="ARBA" id="ARBA00023136"/>
    </source>
</evidence>
<evidence type="ECO:0000256" key="3">
    <source>
        <dbReference type="ARBA" id="ARBA00022692"/>
    </source>
</evidence>
<dbReference type="AlphaFoldDB" id="A0A1H5UJD8"/>
<evidence type="ECO:0000256" key="1">
    <source>
        <dbReference type="ARBA" id="ARBA00004651"/>
    </source>
</evidence>
<keyword evidence="3" id="KW-0812">Transmembrane</keyword>
<dbReference type="SUPFAM" id="SSF82866">
    <property type="entry name" value="Multidrug efflux transporter AcrB transmembrane domain"/>
    <property type="match status" value="2"/>
</dbReference>
<dbReference type="Gene3D" id="1.20.1640.10">
    <property type="entry name" value="Multidrug efflux transporter AcrB transmembrane domain"/>
    <property type="match status" value="2"/>
</dbReference>
<accession>A0A1H5UJD8</accession>
<proteinExistence type="predicted"/>
<sequence>MRPRRAAALAAWVTLLVACVAVIAQTRFTADLSAFLPRTPTAEQQLLVDQLTDGMVSRLLLVAIEGGDAKARADASRALAQRLRADPAFGMVANGEPVHEEHDRKLLYHNRYLLSPAVAPERFTAVGLEAAIGESVALLASPLGMLTKSLLPADPTGEMLALVERFEAGARPAQAEGAWASRDGERALLLVQTRAAGSDMDAQQAAIAAVRSAFEATRHGAAAAGLSLVMSGPGVFAVDARATIRGEVTRLALLSTAIVVTLLLFIYRSLPALVLGLLPVVTGAVAAVAAVSLGFGMVHGITLGFGTTLVGEAVDYAIYLFVQHDPAGEDGHDARPAFWPTIRLGVMTSICGFAALLFSGFPGLAQLGLYSVTGLVVAATTARFVLPALLPSGFRIRDVSPLGRRLQHLVAGAHRLRWPLVALTLAAAAAIHLHRDRVWNHELAALSPVPTTAQALDQALRADLGAPDVRYVVVVSAPDREAALAGAEEVGGRLEPLLGEGVLGGYESPAHYLPSQATQLARRASLPEAGLLATRLADATAGLPLSAERLAPFLAEVEAARRRAPLTREDLEGTSFALAADSLLVRQHGHWSALLPLTAPDGGARAIDAARVRAALATNDGAQAVFVDTKGESDRLYAGYLQEARLLAFAGLAAIVALLALTLRSARRVAGVLTPLAAAVLAVVAGLLLSGVTLTILHLVGLLLIVAVGSNYALFFDRAAGAAGPTPRTLASMLFATLTTVAGFGLLAFSSVPVLQAIGTTVGPGAILALVFSAITASRPAPDLRPS</sequence>
<dbReference type="InterPro" id="IPR050545">
    <property type="entry name" value="Mycobact_MmpL"/>
</dbReference>
<dbReference type="GO" id="GO:0005886">
    <property type="term" value="C:plasma membrane"/>
    <property type="evidence" value="ECO:0007669"/>
    <property type="project" value="UniProtKB-SubCell"/>
</dbReference>
<keyword evidence="2" id="KW-1003">Cell membrane</keyword>
<dbReference type="InterPro" id="IPR004869">
    <property type="entry name" value="MMPL_dom"/>
</dbReference>
<keyword evidence="4" id="KW-1133">Transmembrane helix</keyword>
<evidence type="ECO:0000256" key="2">
    <source>
        <dbReference type="ARBA" id="ARBA00022475"/>
    </source>
</evidence>
<organism evidence="6 7">
    <name type="scientific">Thauera chlorobenzoica</name>
    <dbReference type="NCBI Taxonomy" id="96773"/>
    <lineage>
        <taxon>Bacteria</taxon>
        <taxon>Pseudomonadati</taxon>
        <taxon>Pseudomonadota</taxon>
        <taxon>Betaproteobacteria</taxon>
        <taxon>Rhodocyclales</taxon>
        <taxon>Zoogloeaceae</taxon>
        <taxon>Thauera</taxon>
    </lineage>
</organism>
<keyword evidence="7" id="KW-1185">Reference proteome</keyword>
<name>A0A1H5UJD8_9RHOO</name>
<dbReference type="KEGG" id="tcl:Tchl_0738"/>
<protein>
    <submittedName>
        <fullName evidence="6">Putative exporter</fullName>
    </submittedName>
</protein>
<dbReference type="PANTHER" id="PTHR33406:SF13">
    <property type="entry name" value="MEMBRANE PROTEIN YDFJ"/>
    <property type="match status" value="1"/>
</dbReference>
<evidence type="ECO:0000256" key="4">
    <source>
        <dbReference type="ARBA" id="ARBA00022989"/>
    </source>
</evidence>
<dbReference type="RefSeq" id="WP_075147198.1">
    <property type="nucleotide sequence ID" value="NZ_CP018839.1"/>
</dbReference>
<dbReference type="PROSITE" id="PS51257">
    <property type="entry name" value="PROKAR_LIPOPROTEIN"/>
    <property type="match status" value="1"/>
</dbReference>
<reference evidence="6 7" key="1">
    <citation type="submission" date="2016-12" db="EMBL/GenBank/DDBJ databases">
        <title>Complete genome sequence of Thauera chlorobenzoica, a Betaproteobacterium degrading haloaromatics anaerobically to CO2 and halides.</title>
        <authorList>
            <person name="Goris T."/>
            <person name="Mergelsberg M."/>
            <person name="Boll M."/>
        </authorList>
    </citation>
    <scope>NUCLEOTIDE SEQUENCE [LARGE SCALE GENOMIC DNA]</scope>
    <source>
        <strain evidence="6 7">3CB1</strain>
    </source>
</reference>
<keyword evidence="5" id="KW-0472">Membrane</keyword>
<dbReference type="PANTHER" id="PTHR33406">
    <property type="entry name" value="MEMBRANE PROTEIN MJ1562-RELATED"/>
    <property type="match status" value="1"/>
</dbReference>